<dbReference type="Pfam" id="PF00487">
    <property type="entry name" value="FA_desaturase"/>
    <property type="match status" value="1"/>
</dbReference>
<feature type="transmembrane region" description="Helical" evidence="2">
    <location>
        <begin position="58"/>
        <end position="81"/>
    </location>
</feature>
<organism evidence="4 5">
    <name type="scientific">Didymella glomerata</name>
    <dbReference type="NCBI Taxonomy" id="749621"/>
    <lineage>
        <taxon>Eukaryota</taxon>
        <taxon>Fungi</taxon>
        <taxon>Dikarya</taxon>
        <taxon>Ascomycota</taxon>
        <taxon>Pezizomycotina</taxon>
        <taxon>Dothideomycetes</taxon>
        <taxon>Pleosporomycetidae</taxon>
        <taxon>Pleosporales</taxon>
        <taxon>Pleosporineae</taxon>
        <taxon>Didymellaceae</taxon>
        <taxon>Didymella</taxon>
    </lineage>
</organism>
<feature type="transmembrane region" description="Helical" evidence="2">
    <location>
        <begin position="254"/>
        <end position="273"/>
    </location>
</feature>
<keyword evidence="2" id="KW-1133">Transmembrane helix</keyword>
<feature type="domain" description="Fatty acid desaturase" evidence="3">
    <location>
        <begin position="99"/>
        <end position="377"/>
    </location>
</feature>
<feature type="transmembrane region" description="Helical" evidence="2">
    <location>
        <begin position="279"/>
        <end position="303"/>
    </location>
</feature>
<evidence type="ECO:0000313" key="5">
    <source>
        <dbReference type="Proteomes" id="UP001140562"/>
    </source>
</evidence>
<keyword evidence="2" id="KW-0472">Membrane</keyword>
<keyword evidence="2" id="KW-0812">Transmembrane</keyword>
<dbReference type="CDD" id="cd03507">
    <property type="entry name" value="Delta12-FADS-like"/>
    <property type="match status" value="1"/>
</dbReference>
<evidence type="ECO:0000259" key="3">
    <source>
        <dbReference type="Pfam" id="PF00487"/>
    </source>
</evidence>
<dbReference type="PANTHER" id="PTHR32100">
    <property type="entry name" value="OMEGA-6 FATTY ACID DESATURASE, CHLOROPLASTIC"/>
    <property type="match status" value="1"/>
</dbReference>
<comment type="caution">
    <text evidence="4">The sequence shown here is derived from an EMBL/GenBank/DDBJ whole genome shotgun (WGS) entry which is preliminary data.</text>
</comment>
<evidence type="ECO:0000256" key="1">
    <source>
        <dbReference type="SAM" id="MobiDB-lite"/>
    </source>
</evidence>
<accession>A0A9W8X664</accession>
<proteinExistence type="predicted"/>
<dbReference type="InterPro" id="IPR012171">
    <property type="entry name" value="Fatty_acid_desaturase"/>
</dbReference>
<name>A0A9W8X664_9PLEO</name>
<dbReference type="InterPro" id="IPR005804">
    <property type="entry name" value="FA_desaturase_dom"/>
</dbReference>
<dbReference type="AlphaFoldDB" id="A0A9W8X664"/>
<feature type="region of interest" description="Disordered" evidence="1">
    <location>
        <begin position="433"/>
        <end position="452"/>
    </location>
</feature>
<sequence length="452" mass="51911">MGAKTTYTGNEEPTYTGYLTHHEPHPSKLLDAGKVDSHNVSIKELRAAIPSYCFEPSFFWSFFYLFRDLTYSTILLGTLWYCLSLPAIQQSPLLYYGVVVTYGVCQGIVWTGLWIIAHDAGHSGFSKSPVLNDTVGFILHSFLLAPYFSWKSSHRRHHIYANHIEKDLNYVPPQRNEYARRIGVALDKIEEVGEDAPVVLFFRIILQQLIGWNWYILSNITTPDTAVVKKGLSAWRYSHFDAWGGMFRESEVSAVLLSDLGCLATITGLYFLYQYLESFALVFWIYIVPWSVVNHFIVMITFLHHTHPDVPKYSADSWTFLRGATATIDRDFGIIGTHFFHHISSDHVTHHLFSSIPHYYSRTASEAIIPLLGQHYHGRGGFGYDDLKTAFRECQWVEEDAEKDQQFGLPDGSEREKRALWYRKGISPAPEYHQRKAHVVTPAKNEMKEEVK</sequence>
<dbReference type="GO" id="GO:0016491">
    <property type="term" value="F:oxidoreductase activity"/>
    <property type="evidence" value="ECO:0007669"/>
    <property type="project" value="InterPro"/>
</dbReference>
<dbReference type="Proteomes" id="UP001140562">
    <property type="component" value="Unassembled WGS sequence"/>
</dbReference>
<protein>
    <recommendedName>
        <fullName evidence="3">Fatty acid desaturase domain-containing protein</fullName>
    </recommendedName>
</protein>
<dbReference type="GO" id="GO:0006629">
    <property type="term" value="P:lipid metabolic process"/>
    <property type="evidence" value="ECO:0007669"/>
    <property type="project" value="InterPro"/>
</dbReference>
<reference evidence="4" key="1">
    <citation type="submission" date="2022-10" db="EMBL/GenBank/DDBJ databases">
        <title>Tapping the CABI collections for fungal endophytes: first genome assemblies for Collariella, Neodidymelliopsis, Ascochyta clinopodiicola, Didymella pomorum, Didymosphaeria variabile, Neocosmospora piperis and Neocucurbitaria cava.</title>
        <authorList>
            <person name="Hill R."/>
        </authorList>
    </citation>
    <scope>NUCLEOTIDE SEQUENCE</scope>
    <source>
        <strain evidence="4">IMI 360193</strain>
    </source>
</reference>
<evidence type="ECO:0000256" key="2">
    <source>
        <dbReference type="SAM" id="Phobius"/>
    </source>
</evidence>
<keyword evidence="5" id="KW-1185">Reference proteome</keyword>
<evidence type="ECO:0000313" key="4">
    <source>
        <dbReference type="EMBL" id="KAJ4342206.1"/>
    </source>
</evidence>
<dbReference type="OrthoDB" id="1461976at2759"/>
<feature type="transmembrane region" description="Helical" evidence="2">
    <location>
        <begin position="129"/>
        <end position="150"/>
    </location>
</feature>
<dbReference type="EMBL" id="JAPEUV010000007">
    <property type="protein sequence ID" value="KAJ4342206.1"/>
    <property type="molecule type" value="Genomic_DNA"/>
</dbReference>
<feature type="transmembrane region" description="Helical" evidence="2">
    <location>
        <begin position="93"/>
        <end position="117"/>
    </location>
</feature>
<gene>
    <name evidence="4" type="ORF">N0V87_001190</name>
</gene>